<dbReference type="EMBL" id="ML986504">
    <property type="protein sequence ID" value="KAF2274167.1"/>
    <property type="molecule type" value="Genomic_DNA"/>
</dbReference>
<proteinExistence type="predicted"/>
<evidence type="ECO:0008006" key="5">
    <source>
        <dbReference type="Google" id="ProtNLM"/>
    </source>
</evidence>
<keyword evidence="4" id="KW-1185">Reference proteome</keyword>
<sequence length="122" mass="13792">MRLMCMWWFPVALLGGKRVCLGVLRFSCTQQFYAHFNPLQMSPPCPSPLFHSNNVIIFRTRGRKREKCPEIVGYSVLSPLAPSDLSTSEHPFHSTVDSTPQPSHALNRSHARPPRMSISARS</sequence>
<protein>
    <recommendedName>
        <fullName evidence="5">Secreted protein</fullName>
    </recommendedName>
</protein>
<gene>
    <name evidence="3" type="ORF">EI97DRAFT_129731</name>
</gene>
<dbReference type="RefSeq" id="XP_033651706.1">
    <property type="nucleotide sequence ID" value="XM_033793108.1"/>
</dbReference>
<name>A0A6A6JD25_WESOR</name>
<organism evidence="3 4">
    <name type="scientific">Westerdykella ornata</name>
    <dbReference type="NCBI Taxonomy" id="318751"/>
    <lineage>
        <taxon>Eukaryota</taxon>
        <taxon>Fungi</taxon>
        <taxon>Dikarya</taxon>
        <taxon>Ascomycota</taxon>
        <taxon>Pezizomycotina</taxon>
        <taxon>Dothideomycetes</taxon>
        <taxon>Pleosporomycetidae</taxon>
        <taxon>Pleosporales</taxon>
        <taxon>Sporormiaceae</taxon>
        <taxon>Westerdykella</taxon>
    </lineage>
</organism>
<evidence type="ECO:0000313" key="3">
    <source>
        <dbReference type="EMBL" id="KAF2274167.1"/>
    </source>
</evidence>
<dbReference type="AlphaFoldDB" id="A0A6A6JD25"/>
<evidence type="ECO:0000313" key="4">
    <source>
        <dbReference type="Proteomes" id="UP000800097"/>
    </source>
</evidence>
<reference evidence="3" key="1">
    <citation type="journal article" date="2020" name="Stud. Mycol.">
        <title>101 Dothideomycetes genomes: a test case for predicting lifestyles and emergence of pathogens.</title>
        <authorList>
            <person name="Haridas S."/>
            <person name="Albert R."/>
            <person name="Binder M."/>
            <person name="Bloem J."/>
            <person name="Labutti K."/>
            <person name="Salamov A."/>
            <person name="Andreopoulos B."/>
            <person name="Baker S."/>
            <person name="Barry K."/>
            <person name="Bills G."/>
            <person name="Bluhm B."/>
            <person name="Cannon C."/>
            <person name="Castanera R."/>
            <person name="Culley D."/>
            <person name="Daum C."/>
            <person name="Ezra D."/>
            <person name="Gonzalez J."/>
            <person name="Henrissat B."/>
            <person name="Kuo A."/>
            <person name="Liang C."/>
            <person name="Lipzen A."/>
            <person name="Lutzoni F."/>
            <person name="Magnuson J."/>
            <person name="Mondo S."/>
            <person name="Nolan M."/>
            <person name="Ohm R."/>
            <person name="Pangilinan J."/>
            <person name="Park H.-J."/>
            <person name="Ramirez L."/>
            <person name="Alfaro M."/>
            <person name="Sun H."/>
            <person name="Tritt A."/>
            <person name="Yoshinaga Y."/>
            <person name="Zwiers L.-H."/>
            <person name="Turgeon B."/>
            <person name="Goodwin S."/>
            <person name="Spatafora J."/>
            <person name="Crous P."/>
            <person name="Grigoriev I."/>
        </authorList>
    </citation>
    <scope>NUCLEOTIDE SEQUENCE</scope>
    <source>
        <strain evidence="3">CBS 379.55</strain>
    </source>
</reference>
<accession>A0A6A6JD25</accession>
<feature type="region of interest" description="Disordered" evidence="1">
    <location>
        <begin position="84"/>
        <end position="122"/>
    </location>
</feature>
<dbReference type="GeneID" id="54546283"/>
<keyword evidence="2" id="KW-0732">Signal</keyword>
<evidence type="ECO:0000256" key="1">
    <source>
        <dbReference type="SAM" id="MobiDB-lite"/>
    </source>
</evidence>
<feature type="compositionally biased region" description="Polar residues" evidence="1">
    <location>
        <begin position="84"/>
        <end position="106"/>
    </location>
</feature>
<dbReference type="Proteomes" id="UP000800097">
    <property type="component" value="Unassembled WGS sequence"/>
</dbReference>
<evidence type="ECO:0000256" key="2">
    <source>
        <dbReference type="SAM" id="SignalP"/>
    </source>
</evidence>
<feature type="signal peptide" evidence="2">
    <location>
        <begin position="1"/>
        <end position="22"/>
    </location>
</feature>
<feature type="chain" id="PRO_5025402848" description="Secreted protein" evidence="2">
    <location>
        <begin position="23"/>
        <end position="122"/>
    </location>
</feature>